<organism evidence="1 2">
    <name type="scientific">Frigoriglobus tundricola</name>
    <dbReference type="NCBI Taxonomy" id="2774151"/>
    <lineage>
        <taxon>Bacteria</taxon>
        <taxon>Pseudomonadati</taxon>
        <taxon>Planctomycetota</taxon>
        <taxon>Planctomycetia</taxon>
        <taxon>Gemmatales</taxon>
        <taxon>Gemmataceae</taxon>
        <taxon>Frigoriglobus</taxon>
    </lineage>
</organism>
<keyword evidence="2" id="KW-1185">Reference proteome</keyword>
<evidence type="ECO:0000313" key="2">
    <source>
        <dbReference type="Proteomes" id="UP000503447"/>
    </source>
</evidence>
<proteinExistence type="predicted"/>
<evidence type="ECO:0000313" key="1">
    <source>
        <dbReference type="EMBL" id="QJW95647.1"/>
    </source>
</evidence>
<gene>
    <name evidence="1" type="ORF">FTUN_3201</name>
</gene>
<evidence type="ECO:0008006" key="3">
    <source>
        <dbReference type="Google" id="ProtNLM"/>
    </source>
</evidence>
<sequence length="87" mass="9320">MNSTVTWTRAALRQFLDLWTTATDPDAVDAAALRIDQTLSADAHQQGESRTDPVRILFDSPLAVLFVADVDVAVAYVVSVGWSGATA</sequence>
<name>A0A6M5YNL5_9BACT</name>
<reference evidence="2" key="1">
    <citation type="submission" date="2020-05" db="EMBL/GenBank/DDBJ databases">
        <title>Frigoriglobus tundricola gen. nov., sp. nov., a psychrotolerant cellulolytic planctomycete of the family Gemmataceae with two divergent copies of 16S rRNA gene.</title>
        <authorList>
            <person name="Kulichevskaya I.S."/>
            <person name="Ivanova A.A."/>
            <person name="Naumoff D.G."/>
            <person name="Beletsky A.V."/>
            <person name="Rijpstra W.I.C."/>
            <person name="Sinninghe Damste J.S."/>
            <person name="Mardanov A.V."/>
            <person name="Ravin N.V."/>
            <person name="Dedysh S.N."/>
        </authorList>
    </citation>
    <scope>NUCLEOTIDE SEQUENCE [LARGE SCALE GENOMIC DNA]</scope>
    <source>
        <strain evidence="2">PL17</strain>
    </source>
</reference>
<dbReference type="EMBL" id="CP053452">
    <property type="protein sequence ID" value="QJW95647.1"/>
    <property type="molecule type" value="Genomic_DNA"/>
</dbReference>
<dbReference type="AlphaFoldDB" id="A0A6M5YNL5"/>
<dbReference type="KEGG" id="ftj:FTUN_3201"/>
<dbReference type="RefSeq" id="WP_171471395.1">
    <property type="nucleotide sequence ID" value="NZ_CP053452.2"/>
</dbReference>
<accession>A0A6M5YNL5</accession>
<protein>
    <recommendedName>
        <fullName evidence="3">Type II toxin-antitoxin system RelE/ParE family toxin</fullName>
    </recommendedName>
</protein>
<dbReference type="Proteomes" id="UP000503447">
    <property type="component" value="Chromosome"/>
</dbReference>